<sequence length="292" mass="34313">MNNGTFLWFFFKKREIFCKKKKKIDSKFLKKIFNPLPLLEARRCFSNVWGERTIKWIEQELSNHFQEHKANYDFTKIPFLVDDDTAARVLGRQRRGLVTPCVKLASSTWLIEELIRRGYHVTGLAMPEVKLEVFCLNDEMSIQLLFSLTELITYIRLRLTVKTEGQPDSDTIVLERENLYVEKKSMETFAPKKDGWQSFDVVFDERPLLTHCDPKLIPYDVIAKTTVFGHAIRKGGILYVQTEDAEHMDQKIKLANTMKACYPSDYFALVAERKLSWTRQYLYLKSKDTLKM</sequence>
<dbReference type="Proteomes" id="UP000023152">
    <property type="component" value="Unassembled WGS sequence"/>
</dbReference>
<evidence type="ECO:0000313" key="2">
    <source>
        <dbReference type="Proteomes" id="UP000023152"/>
    </source>
</evidence>
<proteinExistence type="predicted"/>
<dbReference type="EMBL" id="ASPP01024604">
    <property type="protein sequence ID" value="ETO08872.1"/>
    <property type="molecule type" value="Genomic_DNA"/>
</dbReference>
<accession>X6M606</accession>
<dbReference type="AlphaFoldDB" id="X6M606"/>
<gene>
    <name evidence="1" type="ORF">RFI_28514</name>
</gene>
<name>X6M606_RETFI</name>
<reference evidence="1 2" key="1">
    <citation type="journal article" date="2013" name="Curr. Biol.">
        <title>The Genome of the Foraminiferan Reticulomyxa filosa.</title>
        <authorList>
            <person name="Glockner G."/>
            <person name="Hulsmann N."/>
            <person name="Schleicher M."/>
            <person name="Noegel A.A."/>
            <person name="Eichinger L."/>
            <person name="Gallinger C."/>
            <person name="Pawlowski J."/>
            <person name="Sierra R."/>
            <person name="Euteneuer U."/>
            <person name="Pillet L."/>
            <person name="Moustafa A."/>
            <person name="Platzer M."/>
            <person name="Groth M."/>
            <person name="Szafranski K."/>
            <person name="Schliwa M."/>
        </authorList>
    </citation>
    <scope>NUCLEOTIDE SEQUENCE [LARGE SCALE GENOMIC DNA]</scope>
</reference>
<comment type="caution">
    <text evidence="1">The sequence shown here is derived from an EMBL/GenBank/DDBJ whole genome shotgun (WGS) entry which is preliminary data.</text>
</comment>
<protein>
    <submittedName>
        <fullName evidence="1">Uncharacterized protein</fullName>
    </submittedName>
</protein>
<evidence type="ECO:0000313" key="1">
    <source>
        <dbReference type="EMBL" id="ETO08872.1"/>
    </source>
</evidence>
<organism evidence="1 2">
    <name type="scientific">Reticulomyxa filosa</name>
    <dbReference type="NCBI Taxonomy" id="46433"/>
    <lineage>
        <taxon>Eukaryota</taxon>
        <taxon>Sar</taxon>
        <taxon>Rhizaria</taxon>
        <taxon>Retaria</taxon>
        <taxon>Foraminifera</taxon>
        <taxon>Monothalamids</taxon>
        <taxon>Reticulomyxidae</taxon>
        <taxon>Reticulomyxa</taxon>
    </lineage>
</organism>
<keyword evidence="2" id="KW-1185">Reference proteome</keyword>